<dbReference type="AlphaFoldDB" id="V8NL68"/>
<dbReference type="PROSITE" id="PS50089">
    <property type="entry name" value="ZF_RING_2"/>
    <property type="match status" value="1"/>
</dbReference>
<dbReference type="Gene3D" id="3.30.160.60">
    <property type="entry name" value="Classic Zinc Finger"/>
    <property type="match status" value="2"/>
</dbReference>
<evidence type="ECO:0000256" key="8">
    <source>
        <dbReference type="SAM" id="Coils"/>
    </source>
</evidence>
<dbReference type="Proteomes" id="UP000018936">
    <property type="component" value="Unassembled WGS sequence"/>
</dbReference>
<feature type="coiled-coil region" evidence="8">
    <location>
        <begin position="236"/>
        <end position="263"/>
    </location>
</feature>
<accession>V8NL68</accession>
<evidence type="ECO:0000256" key="5">
    <source>
        <dbReference type="ARBA" id="ARBA00022833"/>
    </source>
</evidence>
<evidence type="ECO:0000256" key="6">
    <source>
        <dbReference type="ARBA" id="ARBA00034460"/>
    </source>
</evidence>
<evidence type="ECO:0000313" key="12">
    <source>
        <dbReference type="EMBL" id="ETE62716.1"/>
    </source>
</evidence>
<dbReference type="PROSITE" id="PS50119">
    <property type="entry name" value="ZF_BBOX"/>
    <property type="match status" value="2"/>
</dbReference>
<proteinExistence type="inferred from homology"/>
<feature type="domain" description="RING-type" evidence="9">
    <location>
        <begin position="14"/>
        <end position="55"/>
    </location>
</feature>
<dbReference type="InterPro" id="IPR003879">
    <property type="entry name" value="Butyrophylin_SPRY"/>
</dbReference>
<dbReference type="FunFam" id="2.60.120.920:FF:000004">
    <property type="entry name" value="Butyrophilin subfamily 1 member A1"/>
    <property type="match status" value="1"/>
</dbReference>
<evidence type="ECO:0000256" key="4">
    <source>
        <dbReference type="ARBA" id="ARBA00022771"/>
    </source>
</evidence>
<reference evidence="12 13" key="1">
    <citation type="journal article" date="2013" name="Proc. Natl. Acad. Sci. U.S.A.">
        <title>The king cobra genome reveals dynamic gene evolution and adaptation in the snake venom system.</title>
        <authorList>
            <person name="Vonk F.J."/>
            <person name="Casewell N.R."/>
            <person name="Henkel C.V."/>
            <person name="Heimberg A.M."/>
            <person name="Jansen H.J."/>
            <person name="McCleary R.J."/>
            <person name="Kerkkamp H.M."/>
            <person name="Vos R.A."/>
            <person name="Guerreiro I."/>
            <person name="Calvete J.J."/>
            <person name="Wuster W."/>
            <person name="Woods A.E."/>
            <person name="Logan J.M."/>
            <person name="Harrison R.A."/>
            <person name="Castoe T.A."/>
            <person name="de Koning A.P."/>
            <person name="Pollock D.D."/>
            <person name="Yandell M."/>
            <person name="Calderon D."/>
            <person name="Renjifo C."/>
            <person name="Currier R.B."/>
            <person name="Salgado D."/>
            <person name="Pla D."/>
            <person name="Sanz L."/>
            <person name="Hyder A.S."/>
            <person name="Ribeiro J.M."/>
            <person name="Arntzen J.W."/>
            <person name="van den Thillart G.E."/>
            <person name="Boetzer M."/>
            <person name="Pirovano W."/>
            <person name="Dirks R.P."/>
            <person name="Spaink H.P."/>
            <person name="Duboule D."/>
            <person name="McGlinn E."/>
            <person name="Kini R.M."/>
            <person name="Richardson M.K."/>
        </authorList>
    </citation>
    <scope>NUCLEOTIDE SEQUENCE</scope>
    <source>
        <tissue evidence="12">Blood</tissue>
    </source>
</reference>
<dbReference type="InterPro" id="IPR050143">
    <property type="entry name" value="TRIM/RBCC"/>
</dbReference>
<dbReference type="PRINTS" id="PR01407">
    <property type="entry name" value="BUTYPHLNCDUF"/>
</dbReference>
<evidence type="ECO:0000259" key="9">
    <source>
        <dbReference type="PROSITE" id="PS50089"/>
    </source>
</evidence>
<organism evidence="12 13">
    <name type="scientific">Ophiophagus hannah</name>
    <name type="common">King cobra</name>
    <name type="synonym">Naja hannah</name>
    <dbReference type="NCBI Taxonomy" id="8665"/>
    <lineage>
        <taxon>Eukaryota</taxon>
        <taxon>Metazoa</taxon>
        <taxon>Chordata</taxon>
        <taxon>Craniata</taxon>
        <taxon>Vertebrata</taxon>
        <taxon>Euteleostomi</taxon>
        <taxon>Lepidosauria</taxon>
        <taxon>Squamata</taxon>
        <taxon>Bifurcata</taxon>
        <taxon>Unidentata</taxon>
        <taxon>Episquamata</taxon>
        <taxon>Toxicofera</taxon>
        <taxon>Serpentes</taxon>
        <taxon>Colubroidea</taxon>
        <taxon>Elapidae</taxon>
        <taxon>Elapinae</taxon>
        <taxon>Ophiophagus</taxon>
    </lineage>
</organism>
<dbReference type="InterPro" id="IPR017907">
    <property type="entry name" value="Znf_RING_CS"/>
</dbReference>
<keyword evidence="2" id="KW-0800">Toxin</keyword>
<evidence type="ECO:0000256" key="1">
    <source>
        <dbReference type="ARBA" id="ARBA00009651"/>
    </source>
</evidence>
<dbReference type="SUPFAM" id="SSF57845">
    <property type="entry name" value="B-box zinc-binding domain"/>
    <property type="match status" value="2"/>
</dbReference>
<comment type="similarity">
    <text evidence="1">Belongs to the ohanin/vespryn family.</text>
</comment>
<keyword evidence="3" id="KW-0479">Metal-binding</keyword>
<dbReference type="EMBL" id="AZIM01003103">
    <property type="protein sequence ID" value="ETE62716.1"/>
    <property type="molecule type" value="Genomic_DNA"/>
</dbReference>
<dbReference type="Gene3D" id="3.30.40.10">
    <property type="entry name" value="Zinc/RING finger domain, C3HC4 (zinc finger)"/>
    <property type="match status" value="1"/>
</dbReference>
<dbReference type="SUPFAM" id="SSF49899">
    <property type="entry name" value="Concanavalin A-like lectins/glucanases"/>
    <property type="match status" value="1"/>
</dbReference>
<dbReference type="Pfam" id="PF15227">
    <property type="entry name" value="zf-C3HC4_4"/>
    <property type="match status" value="1"/>
</dbReference>
<evidence type="ECO:0000259" key="11">
    <source>
        <dbReference type="PROSITE" id="PS50188"/>
    </source>
</evidence>
<dbReference type="SMART" id="SM00589">
    <property type="entry name" value="PRY"/>
    <property type="match status" value="1"/>
</dbReference>
<dbReference type="CDD" id="cd19760">
    <property type="entry name" value="Bbox2_TRIM4-like"/>
    <property type="match status" value="1"/>
</dbReference>
<comment type="caution">
    <text evidence="12">The sequence shown here is derived from an EMBL/GenBank/DDBJ whole genome shotgun (WGS) entry which is preliminary data.</text>
</comment>
<dbReference type="InterPro" id="IPR003877">
    <property type="entry name" value="SPRY_dom"/>
</dbReference>
<dbReference type="CDD" id="cd12888">
    <property type="entry name" value="SPRY_PRY_TRIM7_like"/>
    <property type="match status" value="1"/>
</dbReference>
<dbReference type="InterPro" id="IPR001870">
    <property type="entry name" value="B30.2/SPRY"/>
</dbReference>
<dbReference type="InterPro" id="IPR013083">
    <property type="entry name" value="Znf_RING/FYVE/PHD"/>
</dbReference>
<dbReference type="PROSITE" id="PS00518">
    <property type="entry name" value="ZF_RING_1"/>
    <property type="match status" value="1"/>
</dbReference>
<comment type="function">
    <text evidence="6">Neurotoxin that produces dose-dependent hypolocomotion and hyperalgesia in mice. May directly act on the central nervous system, as it is 6500-fold more potent when administered intracerebroventricularly than intraperitoneal.</text>
</comment>
<evidence type="ECO:0000256" key="3">
    <source>
        <dbReference type="ARBA" id="ARBA00022723"/>
    </source>
</evidence>
<dbReference type="Pfam" id="PF13765">
    <property type="entry name" value="PRY"/>
    <property type="match status" value="1"/>
</dbReference>
<evidence type="ECO:0000313" key="13">
    <source>
        <dbReference type="Proteomes" id="UP000018936"/>
    </source>
</evidence>
<dbReference type="GO" id="GO:0008270">
    <property type="term" value="F:zinc ion binding"/>
    <property type="evidence" value="ECO:0007669"/>
    <property type="project" value="UniProtKB-KW"/>
</dbReference>
<name>V8NL68_OPHHA</name>
<dbReference type="Pfam" id="PF00643">
    <property type="entry name" value="zf-B_box"/>
    <property type="match status" value="2"/>
</dbReference>
<dbReference type="InterPro" id="IPR006574">
    <property type="entry name" value="PRY"/>
</dbReference>
<dbReference type="InterPro" id="IPR043136">
    <property type="entry name" value="B30.2/SPRY_sf"/>
</dbReference>
<sequence>MENPVESLHKEATCSVCLEYFRDPVSIACGHSFCRACITQCWKDQSTNFSCPQCREIALQRNFRPNRELGNVVEITRRLSLHGLQGAAGQEEGEERPLCEKHQEALKLFCSEEESLICCICREARAHRSHTVFPIEEAAQDYKVSGGARALCPARVYARLLSFGASAKSGLKSPDGGRNAAPPPPLSPEIASRHSVTAYLPKAFPGPFFQVHLPIILQNQTDTERQKVVMEFEQMHHFLDEQEKLLLAQLKEMEREIVKHQKIYDTKVSDEIVALTILIDEIEEKLEQPDSEFLQDIRSTLCRFDKEPFQVPEGMPIKMEKRLEEFSEKNTVLAEMLKNLKDTLPSELGTEWVNITLDKDTANPQVIISEDRKSARWDVTRTDVPHNPKRFKSSCCVLGCEGFTSGRHYWEVNVEDGGIWAIGVARGSVRRKIELKLTPEEGIWALQGDFGQYQALTSPVTALPLLCTPRRIRVFLDYERGEVEFFNADTKDSIFLFPSALFAEAPPGAEQRRGSDQKAPAGGCRLAGWPEDVLQFFCEEDQTPICAHCDRSQEHRAHTIFHVERAARDYREKVETERKDIVTEFEQLHQFLKEQEERLLTQLKELDKDLEKQKDDMMTKISEELTRLGDVITEMEMKCKQPASEFLQMYFQVPQPDLKAVEKLAWMIPFLQVHVGTHRLSDHKQQGQDF</sequence>
<protein>
    <submittedName>
        <fullName evidence="12">Tripartite motif-containing protein 15</fullName>
    </submittedName>
</protein>
<feature type="non-terminal residue" evidence="12">
    <location>
        <position position="1"/>
    </location>
</feature>
<feature type="domain" description="B box-type" evidence="10">
    <location>
        <begin position="94"/>
        <end position="135"/>
    </location>
</feature>
<dbReference type="SMART" id="SM00336">
    <property type="entry name" value="BBOX"/>
    <property type="match status" value="2"/>
</dbReference>
<feature type="coiled-coil region" evidence="8">
    <location>
        <begin position="589"/>
        <end position="623"/>
    </location>
</feature>
<dbReference type="InterPro" id="IPR013320">
    <property type="entry name" value="ConA-like_dom_sf"/>
</dbReference>
<keyword evidence="2" id="KW-0528">Neurotoxin</keyword>
<dbReference type="SMART" id="SM00449">
    <property type="entry name" value="SPRY"/>
    <property type="match status" value="1"/>
</dbReference>
<feature type="domain" description="B box-type" evidence="10">
    <location>
        <begin position="524"/>
        <end position="563"/>
    </location>
</feature>
<dbReference type="PANTHER" id="PTHR24103">
    <property type="entry name" value="E3 UBIQUITIN-PROTEIN LIGASE TRIM"/>
    <property type="match status" value="1"/>
</dbReference>
<dbReference type="SUPFAM" id="SSF57850">
    <property type="entry name" value="RING/U-box"/>
    <property type="match status" value="1"/>
</dbReference>
<evidence type="ECO:0000256" key="7">
    <source>
        <dbReference type="PROSITE-ProRule" id="PRU00024"/>
    </source>
</evidence>
<dbReference type="OrthoDB" id="6270329at2759"/>
<dbReference type="InterPro" id="IPR000315">
    <property type="entry name" value="Znf_B-box"/>
</dbReference>
<dbReference type="Pfam" id="PF00622">
    <property type="entry name" value="SPRY"/>
    <property type="match status" value="1"/>
</dbReference>
<dbReference type="PROSITE" id="PS50188">
    <property type="entry name" value="B302_SPRY"/>
    <property type="match status" value="1"/>
</dbReference>
<dbReference type="Gene3D" id="2.60.120.920">
    <property type="match status" value="1"/>
</dbReference>
<keyword evidence="8" id="KW-0175">Coiled coil</keyword>
<keyword evidence="5" id="KW-0862">Zinc</keyword>
<feature type="domain" description="B30.2/SPRY" evidence="11">
    <location>
        <begin position="335"/>
        <end position="527"/>
    </location>
</feature>
<dbReference type="SMART" id="SM00184">
    <property type="entry name" value="RING"/>
    <property type="match status" value="1"/>
</dbReference>
<evidence type="ECO:0000256" key="2">
    <source>
        <dbReference type="ARBA" id="ARBA00022699"/>
    </source>
</evidence>
<keyword evidence="13" id="KW-1185">Reference proteome</keyword>
<keyword evidence="4 7" id="KW-0863">Zinc-finger</keyword>
<dbReference type="InterPro" id="IPR001841">
    <property type="entry name" value="Znf_RING"/>
</dbReference>
<dbReference type="CDD" id="cd16594">
    <property type="entry name" value="RING-HC_TRIM7-like_C-IV"/>
    <property type="match status" value="1"/>
</dbReference>
<evidence type="ECO:0000259" key="10">
    <source>
        <dbReference type="PROSITE" id="PS50119"/>
    </source>
</evidence>
<gene>
    <name evidence="12" type="primary">TRIM15</name>
    <name evidence="12" type="ORF">L345_11526</name>
</gene>